<organism evidence="1">
    <name type="scientific">marine sediment metagenome</name>
    <dbReference type="NCBI Taxonomy" id="412755"/>
    <lineage>
        <taxon>unclassified sequences</taxon>
        <taxon>metagenomes</taxon>
        <taxon>ecological metagenomes</taxon>
    </lineage>
</organism>
<name>X1EEK2_9ZZZZ</name>
<comment type="caution">
    <text evidence="1">The sequence shown here is derived from an EMBL/GenBank/DDBJ whole genome shotgun (WGS) entry which is preliminary data.</text>
</comment>
<proteinExistence type="predicted"/>
<accession>X1EEK2</accession>
<dbReference type="AlphaFoldDB" id="X1EEK2"/>
<sequence>MAVGDFTKEFKCELEGKLGTLAQYIDKTRKSFFEISPLIADASSKEMPTASAQLSDLVETIDSAANKLLDFTE</sequence>
<feature type="non-terminal residue" evidence="1">
    <location>
        <position position="73"/>
    </location>
</feature>
<dbReference type="SUPFAM" id="SSF75708">
    <property type="entry name" value="Chemotaxis phosphatase CheZ"/>
    <property type="match status" value="1"/>
</dbReference>
<evidence type="ECO:0000313" key="1">
    <source>
        <dbReference type="EMBL" id="GAH15559.1"/>
    </source>
</evidence>
<dbReference type="EMBL" id="BART01031549">
    <property type="protein sequence ID" value="GAH15559.1"/>
    <property type="molecule type" value="Genomic_DNA"/>
</dbReference>
<protein>
    <submittedName>
        <fullName evidence="1">Uncharacterized protein</fullName>
    </submittedName>
</protein>
<gene>
    <name evidence="1" type="ORF">S01H4_54780</name>
</gene>
<reference evidence="1" key="1">
    <citation type="journal article" date="2014" name="Front. Microbiol.">
        <title>High frequency of phylogenetically diverse reductive dehalogenase-homologous genes in deep subseafloor sedimentary metagenomes.</title>
        <authorList>
            <person name="Kawai M."/>
            <person name="Futagami T."/>
            <person name="Toyoda A."/>
            <person name="Takaki Y."/>
            <person name="Nishi S."/>
            <person name="Hori S."/>
            <person name="Arai W."/>
            <person name="Tsubouchi T."/>
            <person name="Morono Y."/>
            <person name="Uchiyama I."/>
            <person name="Ito T."/>
            <person name="Fujiyama A."/>
            <person name="Inagaki F."/>
            <person name="Takami H."/>
        </authorList>
    </citation>
    <scope>NUCLEOTIDE SEQUENCE</scope>
    <source>
        <strain evidence="1">Expedition CK06-06</strain>
    </source>
</reference>